<dbReference type="Gene3D" id="3.40.50.2300">
    <property type="match status" value="1"/>
</dbReference>
<dbReference type="InterPro" id="IPR036097">
    <property type="entry name" value="HisK_dim/P_sf"/>
</dbReference>
<evidence type="ECO:0000313" key="11">
    <source>
        <dbReference type="Proteomes" id="UP000319212"/>
    </source>
</evidence>
<gene>
    <name evidence="10" type="ORF">EAH82_18370</name>
</gene>
<evidence type="ECO:0000256" key="1">
    <source>
        <dbReference type="ARBA" id="ARBA00000085"/>
    </source>
</evidence>
<dbReference type="GO" id="GO:0000155">
    <property type="term" value="F:phosphorelay sensor kinase activity"/>
    <property type="evidence" value="ECO:0007669"/>
    <property type="project" value="InterPro"/>
</dbReference>
<feature type="domain" description="Histidine kinase" evidence="8">
    <location>
        <begin position="231"/>
        <end position="443"/>
    </location>
</feature>
<feature type="modified residue" description="4-aspartylphosphate" evidence="6">
    <location>
        <position position="520"/>
    </location>
</feature>
<sequence>MTSSPAEPSPPSLARFHVQSEVLRMSTQPLGPVLIVQFLLNGGIAALFAWQYSLPRALLWMALIALVTLMRAFWPQRLPDALTPATLRHAQRVHTLRTAVWEIAHGAAGVLLFNPASAEQQLLLGLILMGMTLSSAFSVSFYVPATQLAITLLLAPVVVMGLAFGAPTMRAVAVIGIGLIAMMWKLVADHSRQLEENIALRHNERALREQALAGLHESQRAQAERLRFFSAANHDLRQPVMAMGLQAEVLRQQLRDGAPAHTVQGTVGALSRAQQALEGLTDQLLEIGRIEAAADTLTPCAVSLAPLLHEFARQEGSGRVRVRCPADAQAWSDPVALRRILGNLVDNALKFTPQGRVLLACRRRPGAWRIEVRDAGIGIPLDAQERVFGDFEQVGNVERNLQRGHGLGLAIVRRLAQRIGVQPTVRSAPGRGSVFGFEVAMPPHTAGGATPAFTVPPAMVLPVLPLRADIAVLVVEDNAVVAESLAALLRLWGARPRVYESAAEAMALADLHAIDVALCDIRLPGTIDGIALAERLQRQKPGLVIALISADIDEATQSLARDRGWHALRKPVNPAALKVVLRSAG</sequence>
<dbReference type="OrthoDB" id="6114847at2"/>
<dbReference type="Pfam" id="PF02518">
    <property type="entry name" value="HATPase_c"/>
    <property type="match status" value="1"/>
</dbReference>
<evidence type="ECO:0000256" key="7">
    <source>
        <dbReference type="SAM" id="Phobius"/>
    </source>
</evidence>
<comment type="caution">
    <text evidence="10">The sequence shown here is derived from an EMBL/GenBank/DDBJ whole genome shotgun (WGS) entry which is preliminary data.</text>
</comment>
<keyword evidence="7" id="KW-0812">Transmembrane</keyword>
<feature type="transmembrane region" description="Helical" evidence="7">
    <location>
        <begin position="57"/>
        <end position="74"/>
    </location>
</feature>
<keyword evidence="5" id="KW-0418">Kinase</keyword>
<feature type="transmembrane region" description="Helical" evidence="7">
    <location>
        <begin position="30"/>
        <end position="50"/>
    </location>
</feature>
<dbReference type="SMART" id="SM00448">
    <property type="entry name" value="REC"/>
    <property type="match status" value="1"/>
</dbReference>
<accession>A0A502DE14</accession>
<evidence type="ECO:0000256" key="3">
    <source>
        <dbReference type="ARBA" id="ARBA00022553"/>
    </source>
</evidence>
<dbReference type="GO" id="GO:0009927">
    <property type="term" value="F:histidine phosphotransfer kinase activity"/>
    <property type="evidence" value="ECO:0007669"/>
    <property type="project" value="TreeGrafter"/>
</dbReference>
<dbReference type="CDD" id="cd00082">
    <property type="entry name" value="HisKA"/>
    <property type="match status" value="1"/>
</dbReference>
<dbReference type="PRINTS" id="PR00344">
    <property type="entry name" value="BCTRLSENSOR"/>
</dbReference>
<dbReference type="InterPro" id="IPR003661">
    <property type="entry name" value="HisK_dim/P_dom"/>
</dbReference>
<protein>
    <recommendedName>
        <fullName evidence="2">histidine kinase</fullName>
        <ecNumber evidence="2">2.7.13.3</ecNumber>
    </recommendedName>
</protein>
<dbReference type="AlphaFoldDB" id="A0A502DE14"/>
<feature type="transmembrane region" description="Helical" evidence="7">
    <location>
        <begin position="148"/>
        <end position="164"/>
    </location>
</feature>
<keyword evidence="3 6" id="KW-0597">Phosphoprotein</keyword>
<dbReference type="Gene3D" id="3.30.565.10">
    <property type="entry name" value="Histidine kinase-like ATPase, C-terminal domain"/>
    <property type="match status" value="1"/>
</dbReference>
<evidence type="ECO:0000256" key="6">
    <source>
        <dbReference type="PROSITE-ProRule" id="PRU00169"/>
    </source>
</evidence>
<evidence type="ECO:0000313" key="10">
    <source>
        <dbReference type="EMBL" id="TPG23825.1"/>
    </source>
</evidence>
<dbReference type="InterPro" id="IPR004358">
    <property type="entry name" value="Sig_transdc_His_kin-like_C"/>
</dbReference>
<name>A0A502DE14_9BURK</name>
<dbReference type="SUPFAM" id="SSF55874">
    <property type="entry name" value="ATPase domain of HSP90 chaperone/DNA topoisomerase II/histidine kinase"/>
    <property type="match status" value="1"/>
</dbReference>
<dbReference type="GO" id="GO:0005886">
    <property type="term" value="C:plasma membrane"/>
    <property type="evidence" value="ECO:0007669"/>
    <property type="project" value="TreeGrafter"/>
</dbReference>
<feature type="transmembrane region" description="Helical" evidence="7">
    <location>
        <begin position="122"/>
        <end position="142"/>
    </location>
</feature>
<evidence type="ECO:0000256" key="5">
    <source>
        <dbReference type="ARBA" id="ARBA00022777"/>
    </source>
</evidence>
<dbReference type="Proteomes" id="UP000319212">
    <property type="component" value="Unassembled WGS sequence"/>
</dbReference>
<dbReference type="SUPFAM" id="SSF52172">
    <property type="entry name" value="CheY-like"/>
    <property type="match status" value="1"/>
</dbReference>
<dbReference type="SMART" id="SM00388">
    <property type="entry name" value="HisKA"/>
    <property type="match status" value="1"/>
</dbReference>
<dbReference type="Pfam" id="PF00072">
    <property type="entry name" value="Response_reg"/>
    <property type="match status" value="1"/>
</dbReference>
<keyword evidence="4" id="KW-0808">Transferase</keyword>
<dbReference type="EMBL" id="RCZI01000006">
    <property type="protein sequence ID" value="TPG23825.1"/>
    <property type="molecule type" value="Genomic_DNA"/>
</dbReference>
<proteinExistence type="predicted"/>
<evidence type="ECO:0000259" key="8">
    <source>
        <dbReference type="PROSITE" id="PS50109"/>
    </source>
</evidence>
<dbReference type="CDD" id="cd00156">
    <property type="entry name" value="REC"/>
    <property type="match status" value="1"/>
</dbReference>
<keyword evidence="7" id="KW-0472">Membrane</keyword>
<dbReference type="PANTHER" id="PTHR43047:SF9">
    <property type="entry name" value="HISTIDINE KINASE"/>
    <property type="match status" value="1"/>
</dbReference>
<dbReference type="RefSeq" id="WP_140844515.1">
    <property type="nucleotide sequence ID" value="NZ_RCZI01000006.1"/>
</dbReference>
<dbReference type="InterPro" id="IPR005467">
    <property type="entry name" value="His_kinase_dom"/>
</dbReference>
<dbReference type="Pfam" id="PF00512">
    <property type="entry name" value="HisKA"/>
    <property type="match status" value="1"/>
</dbReference>
<dbReference type="Gene3D" id="1.10.287.130">
    <property type="match status" value="1"/>
</dbReference>
<evidence type="ECO:0000259" key="9">
    <source>
        <dbReference type="PROSITE" id="PS50110"/>
    </source>
</evidence>
<dbReference type="InterPro" id="IPR011006">
    <property type="entry name" value="CheY-like_superfamily"/>
</dbReference>
<dbReference type="EC" id="2.7.13.3" evidence="2"/>
<dbReference type="InterPro" id="IPR001789">
    <property type="entry name" value="Sig_transdc_resp-reg_receiver"/>
</dbReference>
<feature type="domain" description="Response regulatory" evidence="9">
    <location>
        <begin position="471"/>
        <end position="585"/>
    </location>
</feature>
<comment type="catalytic activity">
    <reaction evidence="1">
        <text>ATP + protein L-histidine = ADP + protein N-phospho-L-histidine.</text>
        <dbReference type="EC" id="2.7.13.3"/>
    </reaction>
</comment>
<organism evidence="10 11">
    <name type="scientific">Variovorax guangxiensis</name>
    <dbReference type="NCBI Taxonomy" id="1775474"/>
    <lineage>
        <taxon>Bacteria</taxon>
        <taxon>Pseudomonadati</taxon>
        <taxon>Pseudomonadota</taxon>
        <taxon>Betaproteobacteria</taxon>
        <taxon>Burkholderiales</taxon>
        <taxon>Comamonadaceae</taxon>
        <taxon>Variovorax</taxon>
    </lineage>
</organism>
<evidence type="ECO:0000256" key="4">
    <source>
        <dbReference type="ARBA" id="ARBA00022679"/>
    </source>
</evidence>
<dbReference type="InterPro" id="IPR036890">
    <property type="entry name" value="HATPase_C_sf"/>
</dbReference>
<dbReference type="SMART" id="SM00387">
    <property type="entry name" value="HATPase_c"/>
    <property type="match status" value="1"/>
</dbReference>
<evidence type="ECO:0000256" key="2">
    <source>
        <dbReference type="ARBA" id="ARBA00012438"/>
    </source>
</evidence>
<dbReference type="PROSITE" id="PS50110">
    <property type="entry name" value="RESPONSE_REGULATORY"/>
    <property type="match status" value="1"/>
</dbReference>
<dbReference type="PROSITE" id="PS50109">
    <property type="entry name" value="HIS_KIN"/>
    <property type="match status" value="1"/>
</dbReference>
<reference evidence="10 11" key="1">
    <citation type="journal article" date="2019" name="Environ. Microbiol.">
        <title>Species interactions and distinct microbial communities in high Arctic permafrost affected cryosols are associated with the CH4 and CO2 gas fluxes.</title>
        <authorList>
            <person name="Altshuler I."/>
            <person name="Hamel J."/>
            <person name="Turney S."/>
            <person name="Magnuson E."/>
            <person name="Levesque R."/>
            <person name="Greer C."/>
            <person name="Whyte L.G."/>
        </authorList>
    </citation>
    <scope>NUCLEOTIDE SEQUENCE [LARGE SCALE GENOMIC DNA]</scope>
    <source>
        <strain evidence="10 11">S06.C</strain>
    </source>
</reference>
<dbReference type="PANTHER" id="PTHR43047">
    <property type="entry name" value="TWO-COMPONENT HISTIDINE PROTEIN KINASE"/>
    <property type="match status" value="1"/>
</dbReference>
<dbReference type="SUPFAM" id="SSF47384">
    <property type="entry name" value="Homodimeric domain of signal transducing histidine kinase"/>
    <property type="match status" value="1"/>
</dbReference>
<keyword evidence="7" id="KW-1133">Transmembrane helix</keyword>
<dbReference type="InterPro" id="IPR003594">
    <property type="entry name" value="HATPase_dom"/>
</dbReference>